<feature type="domain" description="Polyphosphate kinase N-terminal" evidence="8">
    <location>
        <begin position="21"/>
        <end position="126"/>
    </location>
</feature>
<comment type="caution">
    <text evidence="11">The sequence shown here is derived from an EMBL/GenBank/DDBJ whole genome shotgun (WGS) entry which is preliminary data.</text>
</comment>
<dbReference type="EC" id="2.7.4.1" evidence="6"/>
<protein>
    <recommendedName>
        <fullName evidence="6">Polyphosphate kinase</fullName>
        <ecNumber evidence="6">2.7.4.1</ecNumber>
    </recommendedName>
</protein>
<dbReference type="Pfam" id="PF13089">
    <property type="entry name" value="PP_kinase_N"/>
    <property type="match status" value="1"/>
</dbReference>
<sequence>MDSNPNCPQPLWEESEPQKLFVNRELSWLEFNKRVLLESLDESVPLLERLKFAAIYASNLDEFFMVRVGTLSDQSLVEPKKLDDKTGMTADEQIAAIFERVRSYLPLCKQSYDTLRRQLRLADVDILHFKKVSKVEELIVQKIFDEEIKPLLSPQIVDRHHPFPFLKNKEQYVATSFTTKNEDVKLGIVPISHLPLYYIFSIDNRRKVAFTADIVRHNVQRLYSKYTIEERLVMRVTRNADITVDEGLFDFDVDFRDMMQELLKKRKRLSIVRLELSHEPGEKLRNYLCQKMYIKPEWILVHDIPQDFSFGFTLGKDLNLPDKRLVYSELKPFVPVDFTHKNAIHTISERNLLLAYPFHSMKPMIDLLYEAANDPTVISIKMSLYRLANHSRIVSALAQAAEKGKEVICVLELRARFDEQNNIDYAKVLEDAGCTVLYGLPDYKVHAKLCLITRKQHNKISYITQVGTGNYNEKTSELYTDLALFTADERVGLDANEVFNALCMGDVVETTRSLWVAPNCFLSNLLELIQRETEVQRAGGAGYICMKINSLNDMEVMQRLIEASQAGVQIELFIRGICCLRPGVEGYTENITIKSIVGRHLEHSRIFVFGSGDREIIYIGSGDLLNRNTRRRVEVFARVTSPQVRQDVLHILDSFRRDNVKSWTMLPDGSYHKPVRSPDDEVLDSQMELHEYFSKPLMPPLKPGAFRGLRGWWLRTFH</sequence>
<evidence type="ECO:0000256" key="5">
    <source>
        <dbReference type="ARBA" id="ARBA00022840"/>
    </source>
</evidence>
<keyword evidence="5" id="KW-0067">ATP-binding</keyword>
<dbReference type="GO" id="GO:0009358">
    <property type="term" value="C:polyphosphate kinase complex"/>
    <property type="evidence" value="ECO:0007669"/>
    <property type="project" value="InterPro"/>
</dbReference>
<dbReference type="PANTHER" id="PTHR30218">
    <property type="entry name" value="POLYPHOSPHATE KINASE"/>
    <property type="match status" value="1"/>
</dbReference>
<dbReference type="PIRSF" id="PIRSF015589">
    <property type="entry name" value="PP_kinase"/>
    <property type="match status" value="1"/>
</dbReference>
<evidence type="ECO:0000259" key="10">
    <source>
        <dbReference type="Pfam" id="PF17941"/>
    </source>
</evidence>
<dbReference type="InterPro" id="IPR036832">
    <property type="entry name" value="PPK_N_dom_sf"/>
</dbReference>
<dbReference type="InterPro" id="IPR003414">
    <property type="entry name" value="PP_kinase"/>
</dbReference>
<dbReference type="RefSeq" id="WP_249282780.1">
    <property type="nucleotide sequence ID" value="NZ_JACRST010000008.1"/>
</dbReference>
<keyword evidence="12" id="KW-1185">Reference proteome</keyword>
<dbReference type="Pfam" id="PF02503">
    <property type="entry name" value="PP_kinase"/>
    <property type="match status" value="1"/>
</dbReference>
<dbReference type="NCBIfam" id="NF003921">
    <property type="entry name" value="PRK05443.2-2"/>
    <property type="match status" value="1"/>
</dbReference>
<comment type="similarity">
    <text evidence="6">Belongs to the polyphosphate kinase 1 (PPK1) family.</text>
</comment>
<dbReference type="InterPro" id="IPR025198">
    <property type="entry name" value="PPK_N_dom"/>
</dbReference>
<dbReference type="InterPro" id="IPR024953">
    <property type="entry name" value="PP_kinase_middle"/>
</dbReference>
<evidence type="ECO:0000256" key="3">
    <source>
        <dbReference type="ARBA" id="ARBA00022741"/>
    </source>
</evidence>
<evidence type="ECO:0000259" key="8">
    <source>
        <dbReference type="Pfam" id="PF13089"/>
    </source>
</evidence>
<dbReference type="GO" id="GO:0005524">
    <property type="term" value="F:ATP binding"/>
    <property type="evidence" value="ECO:0007669"/>
    <property type="project" value="UniProtKB-KW"/>
</dbReference>
<dbReference type="SUPFAM" id="SSF143724">
    <property type="entry name" value="PHP14-like"/>
    <property type="match status" value="1"/>
</dbReference>
<dbReference type="SUPFAM" id="SSF56024">
    <property type="entry name" value="Phospholipase D/nuclease"/>
    <property type="match status" value="2"/>
</dbReference>
<gene>
    <name evidence="11" type="primary">ppk1</name>
    <name evidence="11" type="ORF">H8711_07095</name>
</gene>
<dbReference type="PANTHER" id="PTHR30218:SF0">
    <property type="entry name" value="POLYPHOSPHATE KINASE"/>
    <property type="match status" value="1"/>
</dbReference>
<evidence type="ECO:0000313" key="11">
    <source>
        <dbReference type="EMBL" id="MBC8546701.1"/>
    </source>
</evidence>
<dbReference type="SUPFAM" id="SSF140356">
    <property type="entry name" value="PPK N-terminal domain-like"/>
    <property type="match status" value="1"/>
</dbReference>
<dbReference type="AlphaFoldDB" id="A0A926DZ11"/>
<dbReference type="GO" id="GO:0006799">
    <property type="term" value="P:polyphosphate biosynthetic process"/>
    <property type="evidence" value="ECO:0007669"/>
    <property type="project" value="InterPro"/>
</dbReference>
<reference evidence="11" key="1">
    <citation type="submission" date="2020-08" db="EMBL/GenBank/DDBJ databases">
        <title>Genome public.</title>
        <authorList>
            <person name="Liu C."/>
            <person name="Sun Q."/>
        </authorList>
    </citation>
    <scope>NUCLEOTIDE SEQUENCE</scope>
    <source>
        <strain evidence="11">NSJ-31</strain>
    </source>
</reference>
<feature type="domain" description="Polyphosphate kinase C-terminal" evidence="9">
    <location>
        <begin position="514"/>
        <end position="686"/>
    </location>
</feature>
<keyword evidence="4 11" id="KW-0418">Kinase</keyword>
<comment type="catalytic activity">
    <reaction evidence="6">
        <text>[phosphate](n) + ATP = [phosphate](n+1) + ADP</text>
        <dbReference type="Rhea" id="RHEA:19573"/>
        <dbReference type="Rhea" id="RHEA-COMP:9859"/>
        <dbReference type="Rhea" id="RHEA-COMP:14280"/>
        <dbReference type="ChEBI" id="CHEBI:16838"/>
        <dbReference type="ChEBI" id="CHEBI:30616"/>
        <dbReference type="ChEBI" id="CHEBI:456216"/>
        <dbReference type="EC" id="2.7.4.1"/>
    </reaction>
</comment>
<dbReference type="InterPro" id="IPR036830">
    <property type="entry name" value="PP_kinase_middle_dom_sf"/>
</dbReference>
<dbReference type="InterPro" id="IPR025200">
    <property type="entry name" value="PPK_C_dom2"/>
</dbReference>
<evidence type="ECO:0000256" key="1">
    <source>
        <dbReference type="ARBA" id="ARBA00022553"/>
    </source>
</evidence>
<dbReference type="InterPro" id="IPR041108">
    <property type="entry name" value="PP_kinase_C_1"/>
</dbReference>
<name>A0A926DZ11_9FIRM</name>
<keyword evidence="3" id="KW-0547">Nucleotide-binding</keyword>
<dbReference type="GO" id="GO:0008976">
    <property type="term" value="F:polyphosphate kinase activity"/>
    <property type="evidence" value="ECO:0007669"/>
    <property type="project" value="UniProtKB-EC"/>
</dbReference>
<evidence type="ECO:0000256" key="2">
    <source>
        <dbReference type="ARBA" id="ARBA00022679"/>
    </source>
</evidence>
<evidence type="ECO:0000256" key="4">
    <source>
        <dbReference type="ARBA" id="ARBA00022777"/>
    </source>
</evidence>
<dbReference type="Gene3D" id="3.30.870.10">
    <property type="entry name" value="Endonuclease Chain A"/>
    <property type="match status" value="2"/>
</dbReference>
<comment type="function">
    <text evidence="6">Catalyzes the reversible transfer of the terminal phosphate of ATP to form a long-chain polyphosphate (polyP).</text>
</comment>
<feature type="domain" description="Polyphosphate kinase C-terminal" evidence="10">
    <location>
        <begin position="344"/>
        <end position="503"/>
    </location>
</feature>
<evidence type="ECO:0000259" key="9">
    <source>
        <dbReference type="Pfam" id="PF13090"/>
    </source>
</evidence>
<proteinExistence type="inferred from homology"/>
<keyword evidence="2 6" id="KW-0808">Transferase</keyword>
<dbReference type="Gene3D" id="1.20.58.310">
    <property type="entry name" value="Polyphosphate kinase N-terminal domain"/>
    <property type="match status" value="1"/>
</dbReference>
<accession>A0A926DZ11</accession>
<feature type="domain" description="Polyphosphate kinase middle" evidence="7">
    <location>
        <begin position="139"/>
        <end position="310"/>
    </location>
</feature>
<keyword evidence="1 6" id="KW-0597">Phosphoprotein</keyword>
<evidence type="ECO:0000256" key="6">
    <source>
        <dbReference type="RuleBase" id="RU003800"/>
    </source>
</evidence>
<comment type="PTM">
    <text evidence="6">An intermediate of this reaction is the autophosphorylated ppk in which a phosphate is covalently linked to a histidine residue through a N-P bond.</text>
</comment>
<dbReference type="NCBIfam" id="TIGR03705">
    <property type="entry name" value="poly_P_kin"/>
    <property type="match status" value="1"/>
</dbReference>
<evidence type="ECO:0000313" key="12">
    <source>
        <dbReference type="Proteomes" id="UP000653127"/>
    </source>
</evidence>
<dbReference type="Proteomes" id="UP000653127">
    <property type="component" value="Unassembled WGS sequence"/>
</dbReference>
<dbReference type="Gene3D" id="3.30.1840.10">
    <property type="entry name" value="Polyphosphate kinase middle domain"/>
    <property type="match status" value="1"/>
</dbReference>
<dbReference type="Pfam" id="PF13090">
    <property type="entry name" value="PP_kinase_C"/>
    <property type="match status" value="1"/>
</dbReference>
<dbReference type="Pfam" id="PF17941">
    <property type="entry name" value="PP_kinase_C_1"/>
    <property type="match status" value="1"/>
</dbReference>
<evidence type="ECO:0000259" key="7">
    <source>
        <dbReference type="Pfam" id="PF02503"/>
    </source>
</evidence>
<organism evidence="11 12">
    <name type="scientific">Ligaoa zhengdingensis</name>
    <dbReference type="NCBI Taxonomy" id="2763658"/>
    <lineage>
        <taxon>Bacteria</taxon>
        <taxon>Bacillati</taxon>
        <taxon>Bacillota</taxon>
        <taxon>Clostridia</taxon>
        <taxon>Eubacteriales</taxon>
        <taxon>Oscillospiraceae</taxon>
        <taxon>Ligaoa</taxon>
    </lineage>
</organism>
<dbReference type="EMBL" id="JACRST010000008">
    <property type="protein sequence ID" value="MBC8546701.1"/>
    <property type="molecule type" value="Genomic_DNA"/>
</dbReference>